<dbReference type="GO" id="GO:0009279">
    <property type="term" value="C:cell outer membrane"/>
    <property type="evidence" value="ECO:0007669"/>
    <property type="project" value="UniProtKB-SubCell"/>
</dbReference>
<keyword evidence="7 8" id="KW-0998">Cell outer membrane</keyword>
<accession>A0A2Z4IPC7</accession>
<dbReference type="NCBIfam" id="TIGR04056">
    <property type="entry name" value="OMP_RagA_SusC"/>
    <property type="match status" value="1"/>
</dbReference>
<organism evidence="10 11">
    <name type="scientific">Echinicola strongylocentroti</name>
    <dbReference type="NCBI Taxonomy" id="1795355"/>
    <lineage>
        <taxon>Bacteria</taxon>
        <taxon>Pseudomonadati</taxon>
        <taxon>Bacteroidota</taxon>
        <taxon>Cytophagia</taxon>
        <taxon>Cytophagales</taxon>
        <taxon>Cyclobacteriaceae</taxon>
        <taxon>Echinicola</taxon>
    </lineage>
</organism>
<comment type="subcellular location">
    <subcellularLocation>
        <location evidence="1 8">Cell outer membrane</location>
        <topology evidence="1 8">Multi-pass membrane protein</topology>
    </subcellularLocation>
</comment>
<dbReference type="KEGG" id="est:DN752_22875"/>
<evidence type="ECO:0000313" key="10">
    <source>
        <dbReference type="EMBL" id="AWW32755.1"/>
    </source>
</evidence>
<evidence type="ECO:0000256" key="4">
    <source>
        <dbReference type="ARBA" id="ARBA00022692"/>
    </source>
</evidence>
<keyword evidence="2 8" id="KW-0813">Transport</keyword>
<keyword evidence="6 8" id="KW-0472">Membrane</keyword>
<keyword evidence="11" id="KW-1185">Reference proteome</keyword>
<keyword evidence="3 8" id="KW-1134">Transmembrane beta strand</keyword>
<dbReference type="AlphaFoldDB" id="A0A2Z4IPC7"/>
<dbReference type="InterPro" id="IPR039426">
    <property type="entry name" value="TonB-dep_rcpt-like"/>
</dbReference>
<gene>
    <name evidence="10" type="ORF">DN752_22875</name>
</gene>
<dbReference type="GO" id="GO:0044718">
    <property type="term" value="P:siderophore transmembrane transport"/>
    <property type="evidence" value="ECO:0007669"/>
    <property type="project" value="TreeGrafter"/>
</dbReference>
<evidence type="ECO:0000256" key="5">
    <source>
        <dbReference type="ARBA" id="ARBA00022729"/>
    </source>
</evidence>
<name>A0A2Z4IPC7_9BACT</name>
<dbReference type="EMBL" id="CP030041">
    <property type="protein sequence ID" value="AWW32755.1"/>
    <property type="molecule type" value="Genomic_DNA"/>
</dbReference>
<evidence type="ECO:0000313" key="11">
    <source>
        <dbReference type="Proteomes" id="UP000248688"/>
    </source>
</evidence>
<dbReference type="InterPro" id="IPR037066">
    <property type="entry name" value="Plug_dom_sf"/>
</dbReference>
<feature type="domain" description="TonB-dependent receptor plug" evidence="9">
    <location>
        <begin position="147"/>
        <end position="255"/>
    </location>
</feature>
<dbReference type="PROSITE" id="PS52016">
    <property type="entry name" value="TONB_DEPENDENT_REC_3"/>
    <property type="match status" value="1"/>
</dbReference>
<dbReference type="OrthoDB" id="9768177at2"/>
<dbReference type="PANTHER" id="PTHR30069:SF29">
    <property type="entry name" value="HEMOGLOBIN AND HEMOGLOBIN-HAPTOGLOBIN-BINDING PROTEIN 1-RELATED"/>
    <property type="match status" value="1"/>
</dbReference>
<evidence type="ECO:0000256" key="7">
    <source>
        <dbReference type="ARBA" id="ARBA00023237"/>
    </source>
</evidence>
<keyword evidence="5" id="KW-0732">Signal</keyword>
<dbReference type="InterPro" id="IPR008969">
    <property type="entry name" value="CarboxyPept-like_regulatory"/>
</dbReference>
<evidence type="ECO:0000259" key="9">
    <source>
        <dbReference type="Pfam" id="PF07715"/>
    </source>
</evidence>
<reference evidence="10 11" key="1">
    <citation type="submission" date="2018-06" db="EMBL/GenBank/DDBJ databases">
        <title>Echinicola strongylocentroti sp. nov., isolated from a sea urchin Strongylocentrotus intermedius.</title>
        <authorList>
            <person name="Bae S.S."/>
        </authorList>
    </citation>
    <scope>NUCLEOTIDE SEQUENCE [LARGE SCALE GENOMIC DNA]</scope>
    <source>
        <strain evidence="10 11">MEBiC08714</strain>
    </source>
</reference>
<evidence type="ECO:0000256" key="1">
    <source>
        <dbReference type="ARBA" id="ARBA00004571"/>
    </source>
</evidence>
<keyword evidence="4 8" id="KW-0812">Transmembrane</keyword>
<dbReference type="GO" id="GO:0015344">
    <property type="term" value="F:siderophore uptake transmembrane transporter activity"/>
    <property type="evidence" value="ECO:0007669"/>
    <property type="project" value="TreeGrafter"/>
</dbReference>
<proteinExistence type="inferred from homology"/>
<dbReference type="InterPro" id="IPR023997">
    <property type="entry name" value="TonB-dep_OMP_SusC/RagA_CS"/>
</dbReference>
<dbReference type="Gene3D" id="2.170.130.10">
    <property type="entry name" value="TonB-dependent receptor, plug domain"/>
    <property type="match status" value="1"/>
</dbReference>
<sequence length="1066" mass="118303">MFMKTECYTKRRLLQKGTIGMFLLMAMGGTSYNQVMASPGALKEAVEVNNTEREVNVTGTVTAVSDGLPLPGVTVKVKGTTTGTATDLDGKYSLNVPDEGAVLVFSFVGFESQEIPVEGRSVINVDLSEDLEDLNEVVVVGYGTQNKASVSGSIATVGEDAFVSRAAANPLAALQGQVPGMSITRSSGQPGEEGYDFKIRGLTSLNATDPLVIVDDVPYTNADAISSLNPNDIESMTVLKDASAAIYGARAAGGVILITTKKGKTGKPQVTFNTRFTLKTPGLDKTLTNRRQYFEMFDEASENDGVANRWDQQGYGEYFLNGYDGALSPTVFGFDYPYDQTFADNNWQDVLWGNNTMMANNLSIAGKTDKSNYRISIGHIDDQGLLQWGNNSVKRTSVRANYGMDITEKLKVSTVLSYEREKTVEPSLMDRVLTDFDPPFIASENPLGQPYTWMNVATPNWLAELGGDSYVTRNRLSANLKLDYDVNEDLKLVGVGGAKYWSNDSKYWENIVTFYNWDGVPLVDQPSRSRAGQGSNVTNYFNYSAYADYNKTLGKHYINVMAGGSFEQNDYDAFSAYRYDLISSEIHTLNTGAADQQFNDATANAWAIGSAFGRLNYDYDGKYFLEANVRHDGSSRFAPGYQWDTFGGVMAAWRISEEDFMKGVGFIDNLKLRASYGSVGNQSGIGLYDYIPSITLGNNYYPFGESPQFINAAVTSGLVSLDRTWERVITKNIGVDFGVLGNRLTGSFDYFVKDNPNMLVGVTYPAVLGDNAPDTNSGHLKTWGYEAVLGWRDKVGDFSYHIDLVYFDNRTELLSMEGADSYQAGYVRTREGYPINSYFGYISDGFITSEDELAEYMTMPGVPQQLALGDAKYKDLDGNGRINVYGENEGEEGDVVFLGDSDPHHNFSLNTGFNWKNFDFTAIFQGVAQRDVIRDPGNTLSSPFRRWWKNQNSLFYDNTWSEERPNAPYPRLTLNGGVRSWNYNASDRLIQSGAYMRLKNLIVGYSLPQSVLDKIKIQKVRVYFNGTDIWETTGIKDGFDPEKNINSNVSYYPFYRTYTLGLDITF</sequence>
<dbReference type="Gene3D" id="2.60.40.1120">
    <property type="entry name" value="Carboxypeptidase-like, regulatory domain"/>
    <property type="match status" value="1"/>
</dbReference>
<dbReference type="InterPro" id="IPR023996">
    <property type="entry name" value="TonB-dep_OMP_SusC/RagA"/>
</dbReference>
<evidence type="ECO:0000256" key="6">
    <source>
        <dbReference type="ARBA" id="ARBA00023136"/>
    </source>
</evidence>
<dbReference type="SUPFAM" id="SSF56935">
    <property type="entry name" value="Porins"/>
    <property type="match status" value="1"/>
</dbReference>
<dbReference type="SUPFAM" id="SSF49464">
    <property type="entry name" value="Carboxypeptidase regulatory domain-like"/>
    <property type="match status" value="1"/>
</dbReference>
<dbReference type="Gene3D" id="2.40.170.20">
    <property type="entry name" value="TonB-dependent receptor, beta-barrel domain"/>
    <property type="match status" value="1"/>
</dbReference>
<evidence type="ECO:0000256" key="2">
    <source>
        <dbReference type="ARBA" id="ARBA00022448"/>
    </source>
</evidence>
<dbReference type="InterPro" id="IPR012910">
    <property type="entry name" value="Plug_dom"/>
</dbReference>
<evidence type="ECO:0000256" key="3">
    <source>
        <dbReference type="ARBA" id="ARBA00022452"/>
    </source>
</evidence>
<dbReference type="NCBIfam" id="TIGR04057">
    <property type="entry name" value="SusC_RagA_signa"/>
    <property type="match status" value="1"/>
</dbReference>
<evidence type="ECO:0000256" key="8">
    <source>
        <dbReference type="PROSITE-ProRule" id="PRU01360"/>
    </source>
</evidence>
<protein>
    <submittedName>
        <fullName evidence="10">SusC/RagA family TonB-linked outer membrane protein</fullName>
    </submittedName>
</protein>
<dbReference type="Pfam" id="PF13715">
    <property type="entry name" value="CarbopepD_reg_2"/>
    <property type="match status" value="1"/>
</dbReference>
<dbReference type="Proteomes" id="UP000248688">
    <property type="component" value="Chromosome"/>
</dbReference>
<dbReference type="Pfam" id="PF07715">
    <property type="entry name" value="Plug"/>
    <property type="match status" value="1"/>
</dbReference>
<dbReference type="PANTHER" id="PTHR30069">
    <property type="entry name" value="TONB-DEPENDENT OUTER MEMBRANE RECEPTOR"/>
    <property type="match status" value="1"/>
</dbReference>
<comment type="similarity">
    <text evidence="8">Belongs to the TonB-dependent receptor family.</text>
</comment>
<dbReference type="InterPro" id="IPR036942">
    <property type="entry name" value="Beta-barrel_TonB_sf"/>
</dbReference>
<dbReference type="FunFam" id="2.60.40.1120:FF:000003">
    <property type="entry name" value="Outer membrane protein Omp121"/>
    <property type="match status" value="1"/>
</dbReference>